<proteinExistence type="inferred from homology"/>
<evidence type="ECO:0000313" key="8">
    <source>
        <dbReference type="EMBL" id="EFN69182.1"/>
    </source>
</evidence>
<dbReference type="GO" id="GO:0005337">
    <property type="term" value="F:nucleoside transmembrane transporter activity"/>
    <property type="evidence" value="ECO:0007669"/>
    <property type="project" value="InterPro"/>
</dbReference>
<comment type="subcellular location">
    <subcellularLocation>
        <location evidence="1">Membrane</location>
        <topology evidence="1">Multi-pass membrane protein</topology>
    </subcellularLocation>
</comment>
<feature type="transmembrane region" description="Helical" evidence="7">
    <location>
        <begin position="39"/>
        <end position="62"/>
    </location>
</feature>
<evidence type="ECO:0000313" key="9">
    <source>
        <dbReference type="Proteomes" id="UP000000311"/>
    </source>
</evidence>
<dbReference type="Pfam" id="PF01733">
    <property type="entry name" value="Nucleoside_tran"/>
    <property type="match status" value="2"/>
</dbReference>
<keyword evidence="4 7" id="KW-0812">Transmembrane</keyword>
<feature type="transmembrane region" description="Helical" evidence="7">
    <location>
        <begin position="139"/>
        <end position="160"/>
    </location>
</feature>
<evidence type="ECO:0000256" key="2">
    <source>
        <dbReference type="ARBA" id="ARBA00007965"/>
    </source>
</evidence>
<dbReference type="PANTHER" id="PTHR10332:SF10">
    <property type="entry name" value="EQUILIBRATIVE NUCLEOSIDE TRANSPORTER 4"/>
    <property type="match status" value="1"/>
</dbReference>
<feature type="transmembrane region" description="Helical" evidence="7">
    <location>
        <begin position="357"/>
        <end position="378"/>
    </location>
</feature>
<dbReference type="Proteomes" id="UP000000311">
    <property type="component" value="Unassembled WGS sequence"/>
</dbReference>
<dbReference type="GO" id="GO:0008504">
    <property type="term" value="F:monoamine transmembrane transporter activity"/>
    <property type="evidence" value="ECO:0007669"/>
    <property type="project" value="TreeGrafter"/>
</dbReference>
<name>E2ABL1_CAMFO</name>
<feature type="transmembrane region" description="Helical" evidence="7">
    <location>
        <begin position="202"/>
        <end position="222"/>
    </location>
</feature>
<dbReference type="FunCoup" id="E2ABL1">
    <property type="interactions" value="125"/>
</dbReference>
<protein>
    <submittedName>
        <fullName evidence="8">Equilibrative nucleoside transporter 4</fullName>
    </submittedName>
</protein>
<evidence type="ECO:0000256" key="6">
    <source>
        <dbReference type="ARBA" id="ARBA00023136"/>
    </source>
</evidence>
<keyword evidence="6 7" id="KW-0472">Membrane</keyword>
<feature type="transmembrane region" description="Helical" evidence="7">
    <location>
        <begin position="421"/>
        <end position="443"/>
    </location>
</feature>
<feature type="transmembrane region" description="Helical" evidence="7">
    <location>
        <begin position="74"/>
        <end position="96"/>
    </location>
</feature>
<sequence length="618" mass="67546">MDENLSRGYVQLGKARGMNEFKFSNGFTHLSPPVDKCNFIYMALILGGIGFLLPYNSFIIAVDYFQARYPGTTVIFDMSVVYIIMAFFAVFANNILVETLSLNTRITFGYLVSFVTLNFVVICEIWWELFGVATSYTINLVAVAIVSLGCTVQQSSFYGYTSMLPSRYTQAVMTGESVAGFWVSINRIITKSLLNDERGNTSMFFVLSNMTILLCFVLHQVVRKTDFVQFYITLCQERNRITLEPTEDVGLMDPLDQIGDPSKGQYGVLKIQTSPLGTESASGTDLNASRQYSAFSFSNPVYEPSAPSGNPPGSAGPTYKVEDVVVMRGAYGTQSTSTPWSGIKRGLLARLEVAKLIFPYMASIGVAYFVTLCLYPGIVSEIISCKFESWMPVILMTAFNASDLLGKVFALIPYEWKRTQLLYFSSARVILIPLFLLCAIPRGAPILSGEGYPLLFSWLLGLTNGIVGSIPMIQAPSKVPEEHRELAGNIMTLSYTTGLTIGSLLAYMMDACLGPPVQAKDVCSKLTKIQTASTALSNVTTSILTTAISSTLSVVERTTVMPKPKTVNVLTTIWMSTLLSNSTASLLNDEGSLNASTTVLPKILANVTTSASNTILQH</sequence>
<evidence type="ECO:0000256" key="7">
    <source>
        <dbReference type="SAM" id="Phobius"/>
    </source>
</evidence>
<keyword evidence="3" id="KW-0813">Transport</keyword>
<dbReference type="InterPro" id="IPR002259">
    <property type="entry name" value="Eqnu_transpt"/>
</dbReference>
<evidence type="ECO:0000256" key="5">
    <source>
        <dbReference type="ARBA" id="ARBA00022989"/>
    </source>
</evidence>
<feature type="transmembrane region" description="Helical" evidence="7">
    <location>
        <begin position="486"/>
        <end position="509"/>
    </location>
</feature>
<evidence type="ECO:0000256" key="1">
    <source>
        <dbReference type="ARBA" id="ARBA00004141"/>
    </source>
</evidence>
<feature type="transmembrane region" description="Helical" evidence="7">
    <location>
        <begin position="108"/>
        <end position="127"/>
    </location>
</feature>
<organism evidence="9">
    <name type="scientific">Camponotus floridanus</name>
    <name type="common">Florida carpenter ant</name>
    <dbReference type="NCBI Taxonomy" id="104421"/>
    <lineage>
        <taxon>Eukaryota</taxon>
        <taxon>Metazoa</taxon>
        <taxon>Ecdysozoa</taxon>
        <taxon>Arthropoda</taxon>
        <taxon>Hexapoda</taxon>
        <taxon>Insecta</taxon>
        <taxon>Pterygota</taxon>
        <taxon>Neoptera</taxon>
        <taxon>Endopterygota</taxon>
        <taxon>Hymenoptera</taxon>
        <taxon>Apocrita</taxon>
        <taxon>Aculeata</taxon>
        <taxon>Formicoidea</taxon>
        <taxon>Formicidae</taxon>
        <taxon>Formicinae</taxon>
        <taxon>Camponotus</taxon>
    </lineage>
</organism>
<evidence type="ECO:0000256" key="3">
    <source>
        <dbReference type="ARBA" id="ARBA00022448"/>
    </source>
</evidence>
<feature type="transmembrane region" description="Helical" evidence="7">
    <location>
        <begin position="390"/>
        <end position="414"/>
    </location>
</feature>
<comment type="similarity">
    <text evidence="2">Belongs to the SLC29A/ENT transporter (TC 2.A.57) family.</text>
</comment>
<dbReference type="OMA" id="ARGMNEF"/>
<dbReference type="EMBL" id="GL438297">
    <property type="protein sequence ID" value="EFN69182.1"/>
    <property type="molecule type" value="Genomic_DNA"/>
</dbReference>
<dbReference type="KEGG" id="cfo:105250559"/>
<dbReference type="OrthoDB" id="10014563at2759"/>
<keyword evidence="9" id="KW-1185">Reference proteome</keyword>
<dbReference type="PANTHER" id="PTHR10332">
    <property type="entry name" value="EQUILIBRATIVE NUCLEOSIDE TRANSPORTER"/>
    <property type="match status" value="1"/>
</dbReference>
<feature type="transmembrane region" description="Helical" evidence="7">
    <location>
        <begin position="455"/>
        <end position="474"/>
    </location>
</feature>
<accession>E2ABL1</accession>
<evidence type="ECO:0000256" key="4">
    <source>
        <dbReference type="ARBA" id="ARBA00022692"/>
    </source>
</evidence>
<keyword evidence="5 7" id="KW-1133">Transmembrane helix</keyword>
<dbReference type="GO" id="GO:0005886">
    <property type="term" value="C:plasma membrane"/>
    <property type="evidence" value="ECO:0007669"/>
    <property type="project" value="TreeGrafter"/>
</dbReference>
<gene>
    <name evidence="8" type="ORF">EAG_09333</name>
</gene>
<dbReference type="AlphaFoldDB" id="E2ABL1"/>
<dbReference type="InParanoid" id="E2ABL1"/>
<reference evidence="8 9" key="1">
    <citation type="journal article" date="2010" name="Science">
        <title>Genomic comparison of the ants Camponotus floridanus and Harpegnathos saltator.</title>
        <authorList>
            <person name="Bonasio R."/>
            <person name="Zhang G."/>
            <person name="Ye C."/>
            <person name="Mutti N.S."/>
            <person name="Fang X."/>
            <person name="Qin N."/>
            <person name="Donahue G."/>
            <person name="Yang P."/>
            <person name="Li Q."/>
            <person name="Li C."/>
            <person name="Zhang P."/>
            <person name="Huang Z."/>
            <person name="Berger S.L."/>
            <person name="Reinberg D."/>
            <person name="Wang J."/>
            <person name="Liebig J."/>
        </authorList>
    </citation>
    <scope>NUCLEOTIDE SEQUENCE [LARGE SCALE GENOMIC DNA]</scope>
    <source>
        <strain evidence="9">C129</strain>
    </source>
</reference>